<sequence length="103" mass="11563">MQYVLLAEDYQKRTAYIIAKQHTLNIDAEVKRVLKNVICLKSIIIKLRKLLAQLVSYAVEMQCTDDELIKSIFPGMLHTVQGISETFTIAILIGLVGIIQTAS</sequence>
<evidence type="ECO:0000313" key="2">
    <source>
        <dbReference type="Proteomes" id="UP000054783"/>
    </source>
</evidence>
<proteinExistence type="predicted"/>
<accession>A0A0V0ZJ14</accession>
<comment type="caution">
    <text evidence="1">The sequence shown here is derived from an EMBL/GenBank/DDBJ whole genome shotgun (WGS) entry which is preliminary data.</text>
</comment>
<organism evidence="1 2">
    <name type="scientific">Trichinella patagoniensis</name>
    <dbReference type="NCBI Taxonomy" id="990121"/>
    <lineage>
        <taxon>Eukaryota</taxon>
        <taxon>Metazoa</taxon>
        <taxon>Ecdysozoa</taxon>
        <taxon>Nematoda</taxon>
        <taxon>Enoplea</taxon>
        <taxon>Dorylaimia</taxon>
        <taxon>Trichinellida</taxon>
        <taxon>Trichinellidae</taxon>
        <taxon>Trichinella</taxon>
    </lineage>
</organism>
<dbReference type="EMBL" id="JYDQ01000169">
    <property type="protein sequence ID" value="KRY12252.1"/>
    <property type="molecule type" value="Genomic_DNA"/>
</dbReference>
<protein>
    <submittedName>
        <fullName evidence="1">Uncharacterized protein</fullName>
    </submittedName>
</protein>
<dbReference type="AlphaFoldDB" id="A0A0V0ZJ14"/>
<name>A0A0V0ZJ14_9BILA</name>
<dbReference type="Proteomes" id="UP000054783">
    <property type="component" value="Unassembled WGS sequence"/>
</dbReference>
<keyword evidence="2" id="KW-1185">Reference proteome</keyword>
<reference evidence="1 2" key="1">
    <citation type="submission" date="2015-01" db="EMBL/GenBank/DDBJ databases">
        <title>Evolution of Trichinella species and genotypes.</title>
        <authorList>
            <person name="Korhonen P.K."/>
            <person name="Edoardo P."/>
            <person name="Giuseppe L.R."/>
            <person name="Gasser R.B."/>
        </authorList>
    </citation>
    <scope>NUCLEOTIDE SEQUENCE [LARGE SCALE GENOMIC DNA]</scope>
    <source>
        <strain evidence="1">ISS2496</strain>
    </source>
</reference>
<gene>
    <name evidence="1" type="ORF">T12_5673</name>
</gene>
<dbReference type="OrthoDB" id="10337934at2759"/>
<evidence type="ECO:0000313" key="1">
    <source>
        <dbReference type="EMBL" id="KRY12252.1"/>
    </source>
</evidence>